<proteinExistence type="predicted"/>
<name>A0A1F6V8N3_9BACT</name>
<dbReference type="Proteomes" id="UP000177370">
    <property type="component" value="Unassembled WGS sequence"/>
</dbReference>
<accession>A0A1F6V8N3</accession>
<dbReference type="AlphaFoldDB" id="A0A1F6V8N3"/>
<organism evidence="1 2">
    <name type="scientific">Candidatus Nomurabacteria bacterium RIFCSPHIGHO2_01_FULL_40_24b</name>
    <dbReference type="NCBI Taxonomy" id="1801739"/>
    <lineage>
        <taxon>Bacteria</taxon>
        <taxon>Candidatus Nomuraibacteriota</taxon>
    </lineage>
</organism>
<sequence length="208" mass="24680">MSLSQEAINEFKDIYKKEYDKELSDAEASEAAHNLFNFTKTIWDIAEHQARLKHRIKKEPDGFPVDGHYSCIVCCISINPETGWYDRWYQKCKPCKNAVRDKTIPTFVCEHRDSYYSMWHLKDKFGIKTPTAKKLIKEGKLKARVILTEDGKPHDYIFLKKENPDLIDPDRHTPARKSYDRHRDKMSKIWAREETKKVKAEFRKKISR</sequence>
<gene>
    <name evidence="1" type="ORF">A2647_01290</name>
</gene>
<reference evidence="1 2" key="1">
    <citation type="journal article" date="2016" name="Nat. Commun.">
        <title>Thousands of microbial genomes shed light on interconnected biogeochemical processes in an aquifer system.</title>
        <authorList>
            <person name="Anantharaman K."/>
            <person name="Brown C.T."/>
            <person name="Hug L.A."/>
            <person name="Sharon I."/>
            <person name="Castelle C.J."/>
            <person name="Probst A.J."/>
            <person name="Thomas B.C."/>
            <person name="Singh A."/>
            <person name="Wilkins M.J."/>
            <person name="Karaoz U."/>
            <person name="Brodie E.L."/>
            <person name="Williams K.H."/>
            <person name="Hubbard S.S."/>
            <person name="Banfield J.F."/>
        </authorList>
    </citation>
    <scope>NUCLEOTIDE SEQUENCE [LARGE SCALE GENOMIC DNA]</scope>
</reference>
<comment type="caution">
    <text evidence="1">The sequence shown here is derived from an EMBL/GenBank/DDBJ whole genome shotgun (WGS) entry which is preliminary data.</text>
</comment>
<evidence type="ECO:0000313" key="1">
    <source>
        <dbReference type="EMBL" id="OGI65978.1"/>
    </source>
</evidence>
<dbReference type="EMBL" id="MFTP01000009">
    <property type="protein sequence ID" value="OGI65978.1"/>
    <property type="molecule type" value="Genomic_DNA"/>
</dbReference>
<protein>
    <submittedName>
        <fullName evidence="1">Uncharacterized protein</fullName>
    </submittedName>
</protein>
<evidence type="ECO:0000313" key="2">
    <source>
        <dbReference type="Proteomes" id="UP000177370"/>
    </source>
</evidence>